<dbReference type="Proteomes" id="UP000008461">
    <property type="component" value="Chromosome"/>
</dbReference>
<feature type="domain" description="BioF2-like acetyltransferase" evidence="1">
    <location>
        <begin position="143"/>
        <end position="266"/>
    </location>
</feature>
<name>F4KPH5_HALH1</name>
<keyword evidence="3" id="KW-1185">Reference proteome</keyword>
<sequence>MKTAYRAFCASHPELPIFFQDWYLDAVCQEGEWDVAIVEEGGKIKGIWTYFIKKKMGFRYITMPVFVKFMGPYLLGTYDLGVQHQILEKLLAQIPPVASIKQDFHYTTTNWLPLYWQGYRQMTKYTYLLDISDLQQVQNGVNRNIRRNLQKAAAQIKIEHWDNPAQFYGVNKLSFDRQNISIPYSLQEFTRHDAALASQNRRKFFFAVDQLGRVHSASYLVWDDQVGYYHLAGDDPSLRHHGAGILLIWEAILFLHNNLDIKCLDFEGSMLKNVEAIRRQFGAKQTPYFSIAQNFSKTFNFLEKTRNLFRLFV</sequence>
<evidence type="ECO:0000313" key="2">
    <source>
        <dbReference type="EMBL" id="AEE49929.1"/>
    </source>
</evidence>
<dbReference type="RefSeq" id="WP_013764482.1">
    <property type="nucleotide sequence ID" value="NC_015510.1"/>
</dbReference>
<accession>F4KPH5</accession>
<dbReference type="SUPFAM" id="SSF55729">
    <property type="entry name" value="Acyl-CoA N-acyltransferases (Nat)"/>
    <property type="match status" value="1"/>
</dbReference>
<gene>
    <name evidence="2" type="ordered locus">Halhy_2044</name>
</gene>
<dbReference type="Pfam" id="PF13480">
    <property type="entry name" value="Acetyltransf_6"/>
    <property type="match status" value="1"/>
</dbReference>
<reference evidence="2 3" key="1">
    <citation type="journal article" date="2011" name="Stand. Genomic Sci.">
        <title>Complete genome sequence of Haliscomenobacter hydrossis type strain (O).</title>
        <authorList>
            <consortium name="US DOE Joint Genome Institute (JGI-PGF)"/>
            <person name="Daligault H."/>
            <person name="Lapidus A."/>
            <person name="Zeytun A."/>
            <person name="Nolan M."/>
            <person name="Lucas S."/>
            <person name="Del Rio T.G."/>
            <person name="Tice H."/>
            <person name="Cheng J.F."/>
            <person name="Tapia R."/>
            <person name="Han C."/>
            <person name="Goodwin L."/>
            <person name="Pitluck S."/>
            <person name="Liolios K."/>
            <person name="Pagani I."/>
            <person name="Ivanova N."/>
            <person name="Huntemann M."/>
            <person name="Mavromatis K."/>
            <person name="Mikhailova N."/>
            <person name="Pati A."/>
            <person name="Chen A."/>
            <person name="Palaniappan K."/>
            <person name="Land M."/>
            <person name="Hauser L."/>
            <person name="Brambilla E.M."/>
            <person name="Rohde M."/>
            <person name="Verbarg S."/>
            <person name="Goker M."/>
            <person name="Bristow J."/>
            <person name="Eisen J.A."/>
            <person name="Markowitz V."/>
            <person name="Hugenholtz P."/>
            <person name="Kyrpides N.C."/>
            <person name="Klenk H.P."/>
            <person name="Woyke T."/>
        </authorList>
    </citation>
    <scope>NUCLEOTIDE SEQUENCE [LARGE SCALE GENOMIC DNA]</scope>
    <source>
        <strain evidence="3">ATCC 27775 / DSM 1100 / LMG 10767 / O</strain>
    </source>
</reference>
<dbReference type="InterPro" id="IPR038740">
    <property type="entry name" value="BioF2-like_GNAT_dom"/>
</dbReference>
<evidence type="ECO:0000259" key="1">
    <source>
        <dbReference type="Pfam" id="PF13480"/>
    </source>
</evidence>
<protein>
    <recommendedName>
        <fullName evidence="1">BioF2-like acetyltransferase domain-containing protein</fullName>
    </recommendedName>
</protein>
<reference key="2">
    <citation type="submission" date="2011-04" db="EMBL/GenBank/DDBJ databases">
        <title>Complete sequence of chromosome of Haliscomenobacter hydrossis DSM 1100.</title>
        <authorList>
            <consortium name="US DOE Joint Genome Institute (JGI-PGF)"/>
            <person name="Lucas S."/>
            <person name="Han J."/>
            <person name="Lapidus A."/>
            <person name="Bruce D."/>
            <person name="Goodwin L."/>
            <person name="Pitluck S."/>
            <person name="Peters L."/>
            <person name="Kyrpides N."/>
            <person name="Mavromatis K."/>
            <person name="Ivanova N."/>
            <person name="Ovchinnikova G."/>
            <person name="Pagani I."/>
            <person name="Daligault H."/>
            <person name="Detter J.C."/>
            <person name="Han C."/>
            <person name="Land M."/>
            <person name="Hauser L."/>
            <person name="Markowitz V."/>
            <person name="Cheng J.-F."/>
            <person name="Hugenholtz P."/>
            <person name="Woyke T."/>
            <person name="Wu D."/>
            <person name="Verbarg S."/>
            <person name="Frueling A."/>
            <person name="Brambilla E."/>
            <person name="Klenk H.-P."/>
            <person name="Eisen J.A."/>
        </authorList>
    </citation>
    <scope>NUCLEOTIDE SEQUENCE</scope>
    <source>
        <strain>DSM 1100</strain>
    </source>
</reference>
<dbReference type="OrthoDB" id="116151at2"/>
<organism evidence="2 3">
    <name type="scientific">Haliscomenobacter hydrossis (strain ATCC 27775 / DSM 1100 / LMG 10767 / O)</name>
    <dbReference type="NCBI Taxonomy" id="760192"/>
    <lineage>
        <taxon>Bacteria</taxon>
        <taxon>Pseudomonadati</taxon>
        <taxon>Bacteroidota</taxon>
        <taxon>Saprospiria</taxon>
        <taxon>Saprospirales</taxon>
        <taxon>Haliscomenobacteraceae</taxon>
        <taxon>Haliscomenobacter</taxon>
    </lineage>
</organism>
<dbReference type="InterPro" id="IPR016181">
    <property type="entry name" value="Acyl_CoA_acyltransferase"/>
</dbReference>
<dbReference type="KEGG" id="hhy:Halhy_2044"/>
<dbReference type="Gene3D" id="3.40.630.30">
    <property type="match status" value="1"/>
</dbReference>
<dbReference type="HOGENOM" id="CLU_062815_0_0_10"/>
<dbReference type="eggNOG" id="COG2348">
    <property type="taxonomic scope" value="Bacteria"/>
</dbReference>
<proteinExistence type="predicted"/>
<dbReference type="STRING" id="760192.Halhy_2044"/>
<evidence type="ECO:0000313" key="3">
    <source>
        <dbReference type="Proteomes" id="UP000008461"/>
    </source>
</evidence>
<dbReference type="EMBL" id="CP002691">
    <property type="protein sequence ID" value="AEE49929.1"/>
    <property type="molecule type" value="Genomic_DNA"/>
</dbReference>
<dbReference type="AlphaFoldDB" id="F4KPH5"/>